<accession>A0AAV4R5L2</accession>
<name>A0AAV4R5L2_9ARAC</name>
<evidence type="ECO:0000313" key="2">
    <source>
        <dbReference type="Proteomes" id="UP001054837"/>
    </source>
</evidence>
<comment type="caution">
    <text evidence="1">The sequence shown here is derived from an EMBL/GenBank/DDBJ whole genome shotgun (WGS) entry which is preliminary data.</text>
</comment>
<protein>
    <submittedName>
        <fullName evidence="1">Uncharacterized protein</fullName>
    </submittedName>
</protein>
<sequence>MIRIGISDKSFMFGGTPFNYPVYDKESVVMPALVPCTPPFEKEFLEIIRMHQCDDQEEYKTELPHLFITPVVTPVRGISARTCSPLPEWPQR</sequence>
<dbReference type="Proteomes" id="UP001054837">
    <property type="component" value="Unassembled WGS sequence"/>
</dbReference>
<proteinExistence type="predicted"/>
<organism evidence="1 2">
    <name type="scientific">Caerostris darwini</name>
    <dbReference type="NCBI Taxonomy" id="1538125"/>
    <lineage>
        <taxon>Eukaryota</taxon>
        <taxon>Metazoa</taxon>
        <taxon>Ecdysozoa</taxon>
        <taxon>Arthropoda</taxon>
        <taxon>Chelicerata</taxon>
        <taxon>Arachnida</taxon>
        <taxon>Araneae</taxon>
        <taxon>Araneomorphae</taxon>
        <taxon>Entelegynae</taxon>
        <taxon>Araneoidea</taxon>
        <taxon>Araneidae</taxon>
        <taxon>Caerostris</taxon>
    </lineage>
</organism>
<dbReference type="EMBL" id="BPLQ01005721">
    <property type="protein sequence ID" value="GIY16765.1"/>
    <property type="molecule type" value="Genomic_DNA"/>
</dbReference>
<dbReference type="AlphaFoldDB" id="A0AAV4R5L2"/>
<keyword evidence="2" id="KW-1185">Reference proteome</keyword>
<gene>
    <name evidence="1" type="ORF">CDAR_558121</name>
</gene>
<reference evidence="1 2" key="1">
    <citation type="submission" date="2021-06" db="EMBL/GenBank/DDBJ databases">
        <title>Caerostris darwini draft genome.</title>
        <authorList>
            <person name="Kono N."/>
            <person name="Arakawa K."/>
        </authorList>
    </citation>
    <scope>NUCLEOTIDE SEQUENCE [LARGE SCALE GENOMIC DNA]</scope>
</reference>
<evidence type="ECO:0000313" key="1">
    <source>
        <dbReference type="EMBL" id="GIY16765.1"/>
    </source>
</evidence>